<sequence>MLCQPKQQSADERTETKPMTDGHCGQCQNRHVSTCTWSDGIEPDSKRDGCMNSERKEEYIRNGGSHRIGSRSSSRSDSYSAGNGNARVVEECKSLESTSVQHSNISNIDDPNCHDCPPMCVKMIDYSNVHSLKTFLPLMKEQNAKKLDDENQERIWLDDQVDNEQEPDHGVLLGLECLCMLLAELKNTGTIKHRTDEEWLEIVRSIPCYQKALKPLVDALKNIENKSKTHA</sequence>
<proteinExistence type="predicted"/>
<protein>
    <submittedName>
        <fullName evidence="2">Uncharacterized protein</fullName>
    </submittedName>
</protein>
<accession>X6NUJ1</accession>
<organism evidence="2 3">
    <name type="scientific">Reticulomyxa filosa</name>
    <dbReference type="NCBI Taxonomy" id="46433"/>
    <lineage>
        <taxon>Eukaryota</taxon>
        <taxon>Sar</taxon>
        <taxon>Rhizaria</taxon>
        <taxon>Retaria</taxon>
        <taxon>Foraminifera</taxon>
        <taxon>Monothalamids</taxon>
        <taxon>Reticulomyxidae</taxon>
        <taxon>Reticulomyxa</taxon>
    </lineage>
</organism>
<keyword evidence="3" id="KW-1185">Reference proteome</keyword>
<feature type="region of interest" description="Disordered" evidence="1">
    <location>
        <begin position="1"/>
        <end position="24"/>
    </location>
</feature>
<dbReference type="AlphaFoldDB" id="X6NUJ1"/>
<feature type="compositionally biased region" description="Low complexity" evidence="1">
    <location>
        <begin position="61"/>
        <end position="82"/>
    </location>
</feature>
<evidence type="ECO:0000313" key="3">
    <source>
        <dbReference type="Proteomes" id="UP000023152"/>
    </source>
</evidence>
<reference evidence="2 3" key="1">
    <citation type="journal article" date="2013" name="Curr. Biol.">
        <title>The Genome of the Foraminiferan Reticulomyxa filosa.</title>
        <authorList>
            <person name="Glockner G."/>
            <person name="Hulsmann N."/>
            <person name="Schleicher M."/>
            <person name="Noegel A.A."/>
            <person name="Eichinger L."/>
            <person name="Gallinger C."/>
            <person name="Pawlowski J."/>
            <person name="Sierra R."/>
            <person name="Euteneuer U."/>
            <person name="Pillet L."/>
            <person name="Moustafa A."/>
            <person name="Platzer M."/>
            <person name="Groth M."/>
            <person name="Szafranski K."/>
            <person name="Schliwa M."/>
        </authorList>
    </citation>
    <scope>NUCLEOTIDE SEQUENCE [LARGE SCALE GENOMIC DNA]</scope>
</reference>
<dbReference type="EMBL" id="ASPP01006387">
    <property type="protein sequence ID" value="ETO28917.1"/>
    <property type="molecule type" value="Genomic_DNA"/>
</dbReference>
<dbReference type="Proteomes" id="UP000023152">
    <property type="component" value="Unassembled WGS sequence"/>
</dbReference>
<name>X6NUJ1_RETFI</name>
<feature type="region of interest" description="Disordered" evidence="1">
    <location>
        <begin position="61"/>
        <end position="83"/>
    </location>
</feature>
<feature type="compositionally biased region" description="Basic and acidic residues" evidence="1">
    <location>
        <begin position="9"/>
        <end position="20"/>
    </location>
</feature>
<evidence type="ECO:0000313" key="2">
    <source>
        <dbReference type="EMBL" id="ETO28917.1"/>
    </source>
</evidence>
<comment type="caution">
    <text evidence="2">The sequence shown here is derived from an EMBL/GenBank/DDBJ whole genome shotgun (WGS) entry which is preliminary data.</text>
</comment>
<gene>
    <name evidence="2" type="ORF">RFI_08208</name>
</gene>
<evidence type="ECO:0000256" key="1">
    <source>
        <dbReference type="SAM" id="MobiDB-lite"/>
    </source>
</evidence>